<dbReference type="PANTHER" id="PTHR12677">
    <property type="entry name" value="GOLGI APPARATUS MEMBRANE PROTEIN TVP38-RELATED"/>
    <property type="match status" value="1"/>
</dbReference>
<feature type="transmembrane region" description="Helical" evidence="7">
    <location>
        <begin position="211"/>
        <end position="228"/>
    </location>
</feature>
<feature type="compositionally biased region" description="Polar residues" evidence="6">
    <location>
        <begin position="285"/>
        <end position="299"/>
    </location>
</feature>
<keyword evidence="3 7" id="KW-0812">Transmembrane</keyword>
<feature type="region of interest" description="Disordered" evidence="6">
    <location>
        <begin position="1"/>
        <end position="37"/>
    </location>
</feature>
<feature type="transmembrane region" description="Helical" evidence="7">
    <location>
        <begin position="248"/>
        <end position="271"/>
    </location>
</feature>
<evidence type="ECO:0000256" key="2">
    <source>
        <dbReference type="ARBA" id="ARBA00022475"/>
    </source>
</evidence>
<accession>A0A7S3J780</accession>
<feature type="transmembrane region" description="Helical" evidence="7">
    <location>
        <begin position="86"/>
        <end position="108"/>
    </location>
</feature>
<name>A0A7S3J780_9SPIT</name>
<feature type="transmembrane region" description="Helical" evidence="7">
    <location>
        <begin position="43"/>
        <end position="65"/>
    </location>
</feature>
<evidence type="ECO:0000256" key="4">
    <source>
        <dbReference type="ARBA" id="ARBA00022989"/>
    </source>
</evidence>
<keyword evidence="5 7" id="KW-0472">Membrane</keyword>
<dbReference type="Pfam" id="PF09335">
    <property type="entry name" value="VTT_dom"/>
    <property type="match status" value="1"/>
</dbReference>
<feature type="domain" description="VTT" evidence="8">
    <location>
        <begin position="104"/>
        <end position="230"/>
    </location>
</feature>
<evidence type="ECO:0000256" key="3">
    <source>
        <dbReference type="ARBA" id="ARBA00022692"/>
    </source>
</evidence>
<evidence type="ECO:0000259" key="8">
    <source>
        <dbReference type="Pfam" id="PF09335"/>
    </source>
</evidence>
<dbReference type="PANTHER" id="PTHR12677:SF59">
    <property type="entry name" value="GOLGI APPARATUS MEMBRANE PROTEIN TVP38-RELATED"/>
    <property type="match status" value="1"/>
</dbReference>
<feature type="compositionally biased region" description="Basic and acidic residues" evidence="6">
    <location>
        <begin position="9"/>
        <end position="24"/>
    </location>
</feature>
<dbReference type="GO" id="GO:0005886">
    <property type="term" value="C:plasma membrane"/>
    <property type="evidence" value="ECO:0007669"/>
    <property type="project" value="UniProtKB-SubCell"/>
</dbReference>
<feature type="region of interest" description="Disordered" evidence="6">
    <location>
        <begin position="282"/>
        <end position="337"/>
    </location>
</feature>
<keyword evidence="2" id="KW-1003">Cell membrane</keyword>
<feature type="transmembrane region" description="Helical" evidence="7">
    <location>
        <begin position="128"/>
        <end position="154"/>
    </location>
</feature>
<dbReference type="EMBL" id="HBII01011805">
    <property type="protein sequence ID" value="CAE0346148.1"/>
    <property type="molecule type" value="Transcribed_RNA"/>
</dbReference>
<evidence type="ECO:0000256" key="5">
    <source>
        <dbReference type="ARBA" id="ARBA00023136"/>
    </source>
</evidence>
<organism evidence="9">
    <name type="scientific">Euplotes harpa</name>
    <dbReference type="NCBI Taxonomy" id="151035"/>
    <lineage>
        <taxon>Eukaryota</taxon>
        <taxon>Sar</taxon>
        <taxon>Alveolata</taxon>
        <taxon>Ciliophora</taxon>
        <taxon>Intramacronucleata</taxon>
        <taxon>Spirotrichea</taxon>
        <taxon>Hypotrichia</taxon>
        <taxon>Euplotida</taxon>
        <taxon>Euplotidae</taxon>
        <taxon>Euplotes</taxon>
    </lineage>
</organism>
<protein>
    <recommendedName>
        <fullName evidence="8">VTT domain-containing protein</fullName>
    </recommendedName>
</protein>
<proteinExistence type="predicted"/>
<comment type="subcellular location">
    <subcellularLocation>
        <location evidence="1">Cell membrane</location>
        <topology evidence="1">Multi-pass membrane protein</topology>
    </subcellularLocation>
</comment>
<evidence type="ECO:0000313" key="9">
    <source>
        <dbReference type="EMBL" id="CAE0346148.1"/>
    </source>
</evidence>
<gene>
    <name evidence="9" type="ORF">EHAR0213_LOCUS5058</name>
</gene>
<dbReference type="InterPro" id="IPR015414">
    <property type="entry name" value="TMEM64"/>
</dbReference>
<keyword evidence="4 7" id="KW-1133">Transmembrane helix</keyword>
<reference evidence="9" key="1">
    <citation type="submission" date="2021-01" db="EMBL/GenBank/DDBJ databases">
        <authorList>
            <person name="Corre E."/>
            <person name="Pelletier E."/>
            <person name="Niang G."/>
            <person name="Scheremetjew M."/>
            <person name="Finn R."/>
            <person name="Kale V."/>
            <person name="Holt S."/>
            <person name="Cochrane G."/>
            <person name="Meng A."/>
            <person name="Brown T."/>
            <person name="Cohen L."/>
        </authorList>
    </citation>
    <scope>NUCLEOTIDE SEQUENCE</scope>
    <source>
        <strain evidence="9">FSP1.4</strain>
    </source>
</reference>
<evidence type="ECO:0000256" key="7">
    <source>
        <dbReference type="SAM" id="Phobius"/>
    </source>
</evidence>
<evidence type="ECO:0000256" key="6">
    <source>
        <dbReference type="SAM" id="MobiDB-lite"/>
    </source>
</evidence>
<evidence type="ECO:0000256" key="1">
    <source>
        <dbReference type="ARBA" id="ARBA00004651"/>
    </source>
</evidence>
<sequence>MEGDVELEETNRHHELVEEAKEEQNEQPIPGGQPQEDRKHCDWIGWIIRIAIVLVILGIAIWAIVDKDRLTAVFKSFIDWMRDNPVLAPFVLIVVYIIATVLFIPGIILTLGAGFAFNQAYNNVGLAIFVGSVSVWIGAMFGSILAMFVGRYVLRNWVSRQTKRFKIFGAIDKAIETEGFKLTFLLRLSPLIPYNLFNYLMGITKVSLTKYTLGGLGMIPGVIVYVYFGTAISNLSDAASGSFDGGVLQLVLLIVGSVLAFLAVLYVSWVARREIKKVLAKNDEQNQSNEQPDEVNQPQSEERADEQNVAEDIQSQERHASSENFNANAERIRDDVE</sequence>
<dbReference type="AlphaFoldDB" id="A0A7S3J780"/>
<dbReference type="InterPro" id="IPR032816">
    <property type="entry name" value="VTT_dom"/>
</dbReference>